<feature type="compositionally biased region" description="Basic residues" evidence="1">
    <location>
        <begin position="1"/>
        <end position="12"/>
    </location>
</feature>
<gene>
    <name evidence="2" type="ORF">PIB30_057797</name>
</gene>
<proteinExistence type="predicted"/>
<protein>
    <submittedName>
        <fullName evidence="2">Uncharacterized protein</fullName>
    </submittedName>
</protein>
<feature type="region of interest" description="Disordered" evidence="1">
    <location>
        <begin position="54"/>
        <end position="88"/>
    </location>
</feature>
<evidence type="ECO:0000313" key="2">
    <source>
        <dbReference type="EMBL" id="MED6173274.1"/>
    </source>
</evidence>
<name>A0ABU6VJD0_9FABA</name>
<organism evidence="2 3">
    <name type="scientific">Stylosanthes scabra</name>
    <dbReference type="NCBI Taxonomy" id="79078"/>
    <lineage>
        <taxon>Eukaryota</taxon>
        <taxon>Viridiplantae</taxon>
        <taxon>Streptophyta</taxon>
        <taxon>Embryophyta</taxon>
        <taxon>Tracheophyta</taxon>
        <taxon>Spermatophyta</taxon>
        <taxon>Magnoliopsida</taxon>
        <taxon>eudicotyledons</taxon>
        <taxon>Gunneridae</taxon>
        <taxon>Pentapetalae</taxon>
        <taxon>rosids</taxon>
        <taxon>fabids</taxon>
        <taxon>Fabales</taxon>
        <taxon>Fabaceae</taxon>
        <taxon>Papilionoideae</taxon>
        <taxon>50 kb inversion clade</taxon>
        <taxon>dalbergioids sensu lato</taxon>
        <taxon>Dalbergieae</taxon>
        <taxon>Pterocarpus clade</taxon>
        <taxon>Stylosanthes</taxon>
    </lineage>
</organism>
<feature type="compositionally biased region" description="Basic and acidic residues" evidence="1">
    <location>
        <begin position="75"/>
        <end position="88"/>
    </location>
</feature>
<evidence type="ECO:0000256" key="1">
    <source>
        <dbReference type="SAM" id="MobiDB-lite"/>
    </source>
</evidence>
<dbReference type="EMBL" id="JASCZI010151512">
    <property type="protein sequence ID" value="MED6173274.1"/>
    <property type="molecule type" value="Genomic_DNA"/>
</dbReference>
<sequence length="194" mass="21438">MQRRSNLHRPRKGSPQGQPQILRGGGEHREHNPQLVLWERALNAPLQLHFQDGRRRRAPVQQAAGQSAVQVRAGSHGEDTQGRGRQELQVRVPERRRYGQKWSVPGEGAYGGGRRRIENKHNDFGAVGAAAFGAVEVLRVAGEEESHEGEEQSEAVHSGLHAGVRALLHPRWWEGGFGRAAEESGAERVAHGTF</sequence>
<keyword evidence="3" id="KW-1185">Reference proteome</keyword>
<feature type="region of interest" description="Disordered" evidence="1">
    <location>
        <begin position="1"/>
        <end position="34"/>
    </location>
</feature>
<accession>A0ABU6VJD0</accession>
<dbReference type="Proteomes" id="UP001341840">
    <property type="component" value="Unassembled WGS sequence"/>
</dbReference>
<reference evidence="2 3" key="1">
    <citation type="journal article" date="2023" name="Plants (Basel)">
        <title>Bridging the Gap: Combining Genomics and Transcriptomics Approaches to Understand Stylosanthes scabra, an Orphan Legume from the Brazilian Caatinga.</title>
        <authorList>
            <person name="Ferreira-Neto J.R.C."/>
            <person name="da Silva M.D."/>
            <person name="Binneck E."/>
            <person name="de Melo N.F."/>
            <person name="da Silva R.H."/>
            <person name="de Melo A.L.T.M."/>
            <person name="Pandolfi V."/>
            <person name="Bustamante F.O."/>
            <person name="Brasileiro-Vidal A.C."/>
            <person name="Benko-Iseppon A.M."/>
        </authorList>
    </citation>
    <scope>NUCLEOTIDE SEQUENCE [LARGE SCALE GENOMIC DNA]</scope>
    <source>
        <tissue evidence="2">Leaves</tissue>
    </source>
</reference>
<comment type="caution">
    <text evidence="2">The sequence shown here is derived from an EMBL/GenBank/DDBJ whole genome shotgun (WGS) entry which is preliminary data.</text>
</comment>
<evidence type="ECO:0000313" key="3">
    <source>
        <dbReference type="Proteomes" id="UP001341840"/>
    </source>
</evidence>
<feature type="compositionally biased region" description="Low complexity" evidence="1">
    <location>
        <begin position="59"/>
        <end position="73"/>
    </location>
</feature>